<feature type="signal peptide" evidence="1">
    <location>
        <begin position="1"/>
        <end position="21"/>
    </location>
</feature>
<evidence type="ECO:0000256" key="1">
    <source>
        <dbReference type="SAM" id="SignalP"/>
    </source>
</evidence>
<proteinExistence type="predicted"/>
<evidence type="ECO:0000313" key="2">
    <source>
        <dbReference type="Proteomes" id="UP000887577"/>
    </source>
</evidence>
<dbReference type="WBParaSite" id="PSU_v2.g17463.t1">
    <property type="protein sequence ID" value="PSU_v2.g17463.t1"/>
    <property type="gene ID" value="PSU_v2.g17463"/>
</dbReference>
<dbReference type="AlphaFoldDB" id="A0A914YDF6"/>
<accession>A0A914YDF6</accession>
<keyword evidence="2" id="KW-1185">Reference proteome</keyword>
<evidence type="ECO:0000313" key="3">
    <source>
        <dbReference type="WBParaSite" id="PSU_v2.g17463.t1"/>
    </source>
</evidence>
<name>A0A914YDF6_9BILA</name>
<dbReference type="Proteomes" id="UP000887577">
    <property type="component" value="Unplaced"/>
</dbReference>
<organism evidence="2 3">
    <name type="scientific">Panagrolaimus superbus</name>
    <dbReference type="NCBI Taxonomy" id="310955"/>
    <lineage>
        <taxon>Eukaryota</taxon>
        <taxon>Metazoa</taxon>
        <taxon>Ecdysozoa</taxon>
        <taxon>Nematoda</taxon>
        <taxon>Chromadorea</taxon>
        <taxon>Rhabditida</taxon>
        <taxon>Tylenchina</taxon>
        <taxon>Panagrolaimomorpha</taxon>
        <taxon>Panagrolaimoidea</taxon>
        <taxon>Panagrolaimidae</taxon>
        <taxon>Panagrolaimus</taxon>
    </lineage>
</organism>
<sequence>MADLDTLVAQLAALTAALAQAQNVQQQQPITTQPQCVLPVFMLNTADPHYTKSWFAQVEMILRLHAHNDNDKVDLVMASLDTSTFSKVRRALLPEDITELHDFAKLKKTMIKLFDVEESLFAQRFAAFQIEWGGPEQESVREYEARIKANMESFEADQFGENEIATLNFVMGMKARALEPLRTIRNGCCFYPHAPRTTSP</sequence>
<protein>
    <submittedName>
        <fullName evidence="3">Retrotransposon gag domain-containing protein</fullName>
    </submittedName>
</protein>
<reference evidence="3" key="1">
    <citation type="submission" date="2022-11" db="UniProtKB">
        <authorList>
            <consortium name="WormBaseParasite"/>
        </authorList>
    </citation>
    <scope>IDENTIFICATION</scope>
</reference>
<keyword evidence="1" id="KW-0732">Signal</keyword>
<feature type="chain" id="PRO_5036781051" evidence="1">
    <location>
        <begin position="22"/>
        <end position="200"/>
    </location>
</feature>